<accession>A0A6A6J670</accession>
<protein>
    <submittedName>
        <fullName evidence="3">Uncharacterized protein</fullName>
    </submittedName>
</protein>
<gene>
    <name evidence="3" type="ORF">BU26DRAFT_558781</name>
</gene>
<dbReference type="RefSeq" id="XP_033692394.1">
    <property type="nucleotide sequence ID" value="XM_033832605.1"/>
</dbReference>
<organism evidence="3 4">
    <name type="scientific">Trematosphaeria pertusa</name>
    <dbReference type="NCBI Taxonomy" id="390896"/>
    <lineage>
        <taxon>Eukaryota</taxon>
        <taxon>Fungi</taxon>
        <taxon>Dikarya</taxon>
        <taxon>Ascomycota</taxon>
        <taxon>Pezizomycotina</taxon>
        <taxon>Dothideomycetes</taxon>
        <taxon>Pleosporomycetidae</taxon>
        <taxon>Pleosporales</taxon>
        <taxon>Massarineae</taxon>
        <taxon>Trematosphaeriaceae</taxon>
        <taxon>Trematosphaeria</taxon>
    </lineage>
</organism>
<dbReference type="GeneID" id="54585935"/>
<feature type="transmembrane region" description="Helical" evidence="2">
    <location>
        <begin position="98"/>
        <end position="128"/>
    </location>
</feature>
<dbReference type="Proteomes" id="UP000800094">
    <property type="component" value="Unassembled WGS sequence"/>
</dbReference>
<sequence>MPPTYTYSTSPHEPAPSSLPARTRSAITSALAGPTTYLFSNPTQTRKLATKYAVPLASAGLASPLLSLLPLGPLGPLLGLLATAFARFKVRQNCAGSYYALLHAAGLAGVRGQVCALLSFMSLGAVFGAPGAAAQSWFSTLVVSSGGFQAPLVGLALSVFTNVLGGFGVLPGILGGSSANALIRELESIAVFSGLRWSLDRTLELWQRFVKSLWGVTMLKFVGGGEEKGPENMNETKESWKSRLATTLVEKVGWRNPVASRSPQENLKPEERLNEWEMVGGDYVKREETKPQLPGAFPDSTYNLGDDWMQFDDQDIEGSFIFDLDNH</sequence>
<keyword evidence="4" id="KW-1185">Reference proteome</keyword>
<reference evidence="3" key="1">
    <citation type="journal article" date="2020" name="Stud. Mycol.">
        <title>101 Dothideomycetes genomes: a test case for predicting lifestyles and emergence of pathogens.</title>
        <authorList>
            <person name="Haridas S."/>
            <person name="Albert R."/>
            <person name="Binder M."/>
            <person name="Bloem J."/>
            <person name="Labutti K."/>
            <person name="Salamov A."/>
            <person name="Andreopoulos B."/>
            <person name="Baker S."/>
            <person name="Barry K."/>
            <person name="Bills G."/>
            <person name="Bluhm B."/>
            <person name="Cannon C."/>
            <person name="Castanera R."/>
            <person name="Culley D."/>
            <person name="Daum C."/>
            <person name="Ezra D."/>
            <person name="Gonzalez J."/>
            <person name="Henrissat B."/>
            <person name="Kuo A."/>
            <person name="Liang C."/>
            <person name="Lipzen A."/>
            <person name="Lutzoni F."/>
            <person name="Magnuson J."/>
            <person name="Mondo S."/>
            <person name="Nolan M."/>
            <person name="Ohm R."/>
            <person name="Pangilinan J."/>
            <person name="Park H.-J."/>
            <person name="Ramirez L."/>
            <person name="Alfaro M."/>
            <person name="Sun H."/>
            <person name="Tritt A."/>
            <person name="Yoshinaga Y."/>
            <person name="Zwiers L.-H."/>
            <person name="Turgeon B."/>
            <person name="Goodwin S."/>
            <person name="Spatafora J."/>
            <person name="Crous P."/>
            <person name="Grigoriev I."/>
        </authorList>
    </citation>
    <scope>NUCLEOTIDE SEQUENCE</scope>
    <source>
        <strain evidence="3">CBS 122368</strain>
    </source>
</reference>
<feature type="compositionally biased region" description="Polar residues" evidence="1">
    <location>
        <begin position="1"/>
        <end position="11"/>
    </location>
</feature>
<feature type="region of interest" description="Disordered" evidence="1">
    <location>
        <begin position="1"/>
        <end position="21"/>
    </location>
</feature>
<evidence type="ECO:0000313" key="3">
    <source>
        <dbReference type="EMBL" id="KAF2257390.1"/>
    </source>
</evidence>
<feature type="transmembrane region" description="Helical" evidence="2">
    <location>
        <begin position="148"/>
        <end position="174"/>
    </location>
</feature>
<keyword evidence="2" id="KW-1133">Transmembrane helix</keyword>
<proteinExistence type="predicted"/>
<dbReference type="OrthoDB" id="3793756at2759"/>
<evidence type="ECO:0000313" key="4">
    <source>
        <dbReference type="Proteomes" id="UP000800094"/>
    </source>
</evidence>
<evidence type="ECO:0000256" key="2">
    <source>
        <dbReference type="SAM" id="Phobius"/>
    </source>
</evidence>
<keyword evidence="2" id="KW-0812">Transmembrane</keyword>
<evidence type="ECO:0000256" key="1">
    <source>
        <dbReference type="SAM" id="MobiDB-lite"/>
    </source>
</evidence>
<name>A0A6A6J670_9PLEO</name>
<keyword evidence="2" id="KW-0472">Membrane</keyword>
<feature type="transmembrane region" description="Helical" evidence="2">
    <location>
        <begin position="65"/>
        <end position="86"/>
    </location>
</feature>
<dbReference type="EMBL" id="ML987189">
    <property type="protein sequence ID" value="KAF2257390.1"/>
    <property type="molecule type" value="Genomic_DNA"/>
</dbReference>
<dbReference type="AlphaFoldDB" id="A0A6A6J670"/>